<name>A0A377J572_9HELI</name>
<keyword evidence="1" id="KW-0175">Coiled coil</keyword>
<feature type="region of interest" description="Disordered" evidence="2">
    <location>
        <begin position="449"/>
        <end position="470"/>
    </location>
</feature>
<proteinExistence type="predicted"/>
<organism evidence="6 7">
    <name type="scientific">Helicobacter canis</name>
    <dbReference type="NCBI Taxonomy" id="29419"/>
    <lineage>
        <taxon>Bacteria</taxon>
        <taxon>Pseudomonadati</taxon>
        <taxon>Campylobacterota</taxon>
        <taxon>Epsilonproteobacteria</taxon>
        <taxon>Campylobacterales</taxon>
        <taxon>Helicobacteraceae</taxon>
        <taxon>Helicobacter</taxon>
    </lineage>
</organism>
<evidence type="ECO:0000259" key="4">
    <source>
        <dbReference type="Pfam" id="PF18798"/>
    </source>
</evidence>
<feature type="compositionally biased region" description="Basic and acidic residues" evidence="2">
    <location>
        <begin position="240"/>
        <end position="254"/>
    </location>
</feature>
<protein>
    <submittedName>
        <fullName evidence="6">Putative amine oxidase</fullName>
        <ecNumber evidence="6">1.4.3.21</ecNumber>
    </submittedName>
</protein>
<dbReference type="GO" id="GO:0008131">
    <property type="term" value="F:primary methylamine oxidase activity"/>
    <property type="evidence" value="ECO:0007669"/>
    <property type="project" value="UniProtKB-EC"/>
</dbReference>
<dbReference type="Pfam" id="PF18798">
    <property type="entry name" value="LPD3"/>
    <property type="match status" value="2"/>
</dbReference>
<evidence type="ECO:0000259" key="5">
    <source>
        <dbReference type="Pfam" id="PF18838"/>
    </source>
</evidence>
<evidence type="ECO:0000256" key="1">
    <source>
        <dbReference type="SAM" id="Coils"/>
    </source>
</evidence>
<dbReference type="InterPro" id="IPR040824">
    <property type="entry name" value="LPD3"/>
</dbReference>
<dbReference type="EMBL" id="UGHV01000001">
    <property type="protein sequence ID" value="STO97600.1"/>
    <property type="molecule type" value="Genomic_DNA"/>
</dbReference>
<feature type="compositionally biased region" description="Polar residues" evidence="2">
    <location>
        <begin position="887"/>
        <end position="900"/>
    </location>
</feature>
<feature type="region of interest" description="Disordered" evidence="2">
    <location>
        <begin position="883"/>
        <end position="911"/>
    </location>
</feature>
<gene>
    <name evidence="6" type="ORF">NCTC12410_01432</name>
</gene>
<keyword evidence="6" id="KW-0560">Oxidoreductase</keyword>
<dbReference type="Pfam" id="PF18838">
    <property type="entry name" value="LPD23"/>
    <property type="match status" value="1"/>
</dbReference>
<feature type="region of interest" description="Disordered" evidence="2">
    <location>
        <begin position="665"/>
        <end position="759"/>
    </location>
</feature>
<feature type="domain" description="Large polyvalent protein-associated" evidence="4">
    <location>
        <begin position="1714"/>
        <end position="1834"/>
    </location>
</feature>
<evidence type="ECO:0000313" key="7">
    <source>
        <dbReference type="Proteomes" id="UP000254841"/>
    </source>
</evidence>
<dbReference type="RefSeq" id="WP_115011825.1">
    <property type="nucleotide sequence ID" value="NZ_UGHV01000001.1"/>
</dbReference>
<feature type="domain" description="Large polyvalent protein-associated" evidence="4">
    <location>
        <begin position="922"/>
        <end position="1042"/>
    </location>
</feature>
<feature type="domain" description="ART-PolyVal-like" evidence="3">
    <location>
        <begin position="1135"/>
        <end position="1272"/>
    </location>
</feature>
<reference evidence="6 7" key="1">
    <citation type="submission" date="2018-06" db="EMBL/GenBank/DDBJ databases">
        <authorList>
            <consortium name="Pathogen Informatics"/>
            <person name="Doyle S."/>
        </authorList>
    </citation>
    <scope>NUCLEOTIDE SEQUENCE [LARGE SCALE GENOMIC DNA]</scope>
    <source>
        <strain evidence="6 7">NCTC12410</strain>
    </source>
</reference>
<dbReference type="Proteomes" id="UP000254841">
    <property type="component" value="Unassembled WGS sequence"/>
</dbReference>
<accession>A0A377J572</accession>
<feature type="compositionally biased region" description="Polar residues" evidence="2">
    <location>
        <begin position="690"/>
        <end position="720"/>
    </location>
</feature>
<dbReference type="InterPro" id="IPR049522">
    <property type="entry name" value="ART-PolyVal_dom"/>
</dbReference>
<dbReference type="Pfam" id="PF18760">
    <property type="entry name" value="ART-PolyVal"/>
    <property type="match status" value="1"/>
</dbReference>
<dbReference type="InterPro" id="IPR040696">
    <property type="entry name" value="LPD23"/>
</dbReference>
<dbReference type="EC" id="1.4.3.21" evidence="6"/>
<dbReference type="OrthoDB" id="5328317at2"/>
<evidence type="ECO:0000259" key="3">
    <source>
        <dbReference type="Pfam" id="PF18760"/>
    </source>
</evidence>
<sequence length="1848" mass="208279">MLNAFSKLDKEDADKTLQTFTDTAGLWHILSNNAVEYGLKQLDLRPYLLGAMYKAATSLRTTRAANFKELNEQIKHIIDTTDSSGTNMMLEMMPNTYDNLIADLLGASLARFMRLENPSGSLYESLRNTHKGLEAQLAPRIDFFSETGFTQGKNISQADIFDFIEYMIKQGEAGSEVAQAVELLPKLREKYNAFKGKDSALLKKHRQSPTASLVLGKHSADLGDSRAVITDKVTPTLESPKNHESPTETPRILEGDTPPQKGLFDEADSSVESTPADTPKVDSSEIKELSTKTTSKLTKEQLEALPLATPQEYGEFLEKIAQKDYQNAPEILKIATLNNNLQELINNNHSAGVFITRARAGHISEARKSEYGQALTLEEQKQIPEVIAQAKEAYTDDKSGFIIPFADKNNGEKINLIILDSDNKGNFLITAKKVNSAELSNPKYKKLARTGVEPATTTPPKAEQKPTEAISPASDEIIPQMPKDNSDPVKTFEYFKDDFIKEYPKALEFYEGHIPMASSLSYKVELSVRNEIEATKKAMNNTAKDKFEKLLKNIGLKQNEIAQVLDTTIRSDIDYTLWVVKDYLDYVARNLNNFPQEQKPIAQEILAHSQEILNMFENKTPQIEQLQKKRILISRFHDNARMSGTKEQDLLKGLITELYKPQSKQAQEALESTPKAKEPTQKGLFDEVDSSATPQKVDSSGESTQPSPKSEPAQPSSPSDPHSVIASRDSGAAIHKEPTQTPKETPQAKEPTQKGKTDFNMEVLESWSKNNEYLRDILDFIKANPLAQKIDSQLTEKWGYDSDVPPLVVFDSALLLKDKEAFLQTKDPLTPKKMQRFREKAERHFAVAQKYGLDLDGFYDFAREWRKVVKNYHIYGHTNKKKIQPRLDSSTTAKDTTTPQEMPKVDSSASSFTYTTGEAKGIAELRKDLKQALEPYKSTPITNKETGLQGVVTTDEINKIASKKAVDKSVANGFSRDEHFTAAQDLKNLFENSKLKESHADNKHRENIAQVHRFIKDLHINDKQAQAKITLFEKIEGKNRIYTLELESLNKPDPFSASVPSTESAAKAQSVATARPETTTIAKTDGESIAQDLQETPKTDSNALLKSAMKKFAYDEKKAKDLLEWHKDSSPLTKDENGLPKVFYHGTKWKEIGNKIFEVFDTKYSNQVDKFLQGHYFSSSKKIARTYNANIYEVFLNAKNPLVIDFKGHTFNDYIDDAIDSIPKHIQENIRDFHDSIIFKNIIDDSTQNGKKHPVADTIMVLDSNQIKHIENRGVESESGRKYFNNSSPNIFHSNPHLGAGLLGGSVSGIEQDENGQWRFSPEKFALGLLGGVAGSKAVAKGLEWRAKKVAKSYPNIAKDNPQLMQEIAKRDLHTYATTSTHNALTRFLHNNKLFDINPQLFAGEKALANEAYAPHKARLERAKELEAKGAKEIEIWEQTGWYKDKDQRWKFEISQRGGELDIPKLEKAQQVELGEILQDKELFNAYPQLKTLVIKNDKTLEAFGLYMPEYNGKSKHLSINLGEIATTHHTPKEVLYHELQHAIQDIEGFAYGRNYYRQAKEYFDLHGEVEARNVQARLMQDDALARAEKNLLQTRQELEKTKKEYDNILAEYKKVFDNPITAEKLANDRIHSLQEHIYKQEQNIHNLKTLGEKGFLQAHPHKTMDTSIYDTNAEATMMGEALSKKLGDKAGDTLKSTPKAQGQKVEIAIPKEKDFKTLRLESEAYLNSLKDIAITNKETGIQATIARKGTKEIISNVKKSIANGFSFNEHFAVANNLKEVFENAIFAKKLSDTKHNDPRVSIYRFNSAITLNGKEANALITLKEYLENGKRLYALELEELSKAKFIP</sequence>
<feature type="region of interest" description="Disordered" evidence="2">
    <location>
        <begin position="226"/>
        <end position="286"/>
    </location>
</feature>
<feature type="coiled-coil region" evidence="1">
    <location>
        <begin position="1585"/>
        <end position="1619"/>
    </location>
</feature>
<evidence type="ECO:0000313" key="6">
    <source>
        <dbReference type="EMBL" id="STO97600.1"/>
    </source>
</evidence>
<evidence type="ECO:0000256" key="2">
    <source>
        <dbReference type="SAM" id="MobiDB-lite"/>
    </source>
</evidence>
<feature type="domain" description="Large polyvalent protein associated" evidence="5">
    <location>
        <begin position="1402"/>
        <end position="1455"/>
    </location>
</feature>